<name>A0A428YWN7_KIBAR</name>
<keyword evidence="2" id="KW-0472">Membrane</keyword>
<evidence type="ECO:0000313" key="3">
    <source>
        <dbReference type="EMBL" id="RSM74344.1"/>
    </source>
</evidence>
<dbReference type="AlphaFoldDB" id="A0A428YWN7"/>
<dbReference type="EMBL" id="QHKI01000052">
    <property type="protein sequence ID" value="RSM74344.1"/>
    <property type="molecule type" value="Genomic_DNA"/>
</dbReference>
<keyword evidence="2" id="KW-1133">Transmembrane helix</keyword>
<dbReference type="Proteomes" id="UP000287547">
    <property type="component" value="Unassembled WGS sequence"/>
</dbReference>
<evidence type="ECO:0000256" key="1">
    <source>
        <dbReference type="SAM" id="Coils"/>
    </source>
</evidence>
<reference evidence="3 4" key="1">
    <citation type="submission" date="2018-05" db="EMBL/GenBank/DDBJ databases">
        <title>Evolution of GPA BGCs.</title>
        <authorList>
            <person name="Waglechner N."/>
            <person name="Wright G.D."/>
        </authorList>
    </citation>
    <scope>NUCLEOTIDE SEQUENCE [LARGE SCALE GENOMIC DNA]</scope>
    <source>
        <strain evidence="3 4">A82846</strain>
    </source>
</reference>
<feature type="transmembrane region" description="Helical" evidence="2">
    <location>
        <begin position="6"/>
        <end position="23"/>
    </location>
</feature>
<organism evidence="3 4">
    <name type="scientific">Kibdelosporangium aridum</name>
    <dbReference type="NCBI Taxonomy" id="2030"/>
    <lineage>
        <taxon>Bacteria</taxon>
        <taxon>Bacillati</taxon>
        <taxon>Actinomycetota</taxon>
        <taxon>Actinomycetes</taxon>
        <taxon>Pseudonocardiales</taxon>
        <taxon>Pseudonocardiaceae</taxon>
        <taxon>Kibdelosporangium</taxon>
    </lineage>
</organism>
<proteinExistence type="predicted"/>
<accession>A0A428YWN7</accession>
<sequence length="115" mass="12772">MIIPIMAVVFVLAAGAFGALWLLERSDHRKATDELTGLRAEVDGLRVQVAEAEKKQAEWDRKIMDVSNARLAAEDVGRSSHRCVEVAREWLALPAGNTAQLDKKIREVGAFCRKE</sequence>
<protein>
    <submittedName>
        <fullName evidence="3">Uncharacterized protein</fullName>
    </submittedName>
</protein>
<comment type="caution">
    <text evidence="3">The sequence shown here is derived from an EMBL/GenBank/DDBJ whole genome shotgun (WGS) entry which is preliminary data.</text>
</comment>
<evidence type="ECO:0000313" key="4">
    <source>
        <dbReference type="Proteomes" id="UP000287547"/>
    </source>
</evidence>
<feature type="coiled-coil region" evidence="1">
    <location>
        <begin position="28"/>
        <end position="62"/>
    </location>
</feature>
<dbReference type="RefSeq" id="WP_037265429.1">
    <property type="nucleotide sequence ID" value="NZ_QHKI01000052.1"/>
</dbReference>
<evidence type="ECO:0000256" key="2">
    <source>
        <dbReference type="SAM" id="Phobius"/>
    </source>
</evidence>
<keyword evidence="2" id="KW-0812">Transmembrane</keyword>
<gene>
    <name evidence="3" type="ORF">DMH04_40080</name>
</gene>
<keyword evidence="1" id="KW-0175">Coiled coil</keyword>